<name>A0A7C9P6Y4_9PROT</name>
<protein>
    <submittedName>
        <fullName evidence="2">CYTH domain-containing protein</fullName>
    </submittedName>
</protein>
<dbReference type="Pfam" id="PF01928">
    <property type="entry name" value="CYTH"/>
    <property type="match status" value="1"/>
</dbReference>
<feature type="domain" description="CYTH" evidence="1">
    <location>
        <begin position="6"/>
        <end position="204"/>
    </location>
</feature>
<dbReference type="SMART" id="SM01118">
    <property type="entry name" value="CYTH"/>
    <property type="match status" value="1"/>
</dbReference>
<gene>
    <name evidence="2" type="ORF">GZ085_05000</name>
</gene>
<evidence type="ECO:0000313" key="3">
    <source>
        <dbReference type="Proteomes" id="UP000483432"/>
    </source>
</evidence>
<evidence type="ECO:0000313" key="2">
    <source>
        <dbReference type="EMBL" id="NDP47747.1"/>
    </source>
</evidence>
<dbReference type="InterPro" id="IPR039013">
    <property type="entry name" value="YgiF"/>
</dbReference>
<dbReference type="InterPro" id="IPR023577">
    <property type="entry name" value="CYTH_domain"/>
</dbReference>
<dbReference type="Proteomes" id="UP000483432">
    <property type="component" value="Unassembled WGS sequence"/>
</dbReference>
<dbReference type="SUPFAM" id="SSF55154">
    <property type="entry name" value="CYTH-like phosphatases"/>
    <property type="match status" value="1"/>
</dbReference>
<dbReference type="Gene3D" id="2.40.320.10">
    <property type="entry name" value="Hypothetical Protein Pfu-838710-001"/>
    <property type="match status" value="1"/>
</dbReference>
<dbReference type="CDD" id="cd07756">
    <property type="entry name" value="CYTH-like_Pase_CHAD"/>
    <property type="match status" value="1"/>
</dbReference>
<proteinExistence type="predicted"/>
<accession>A0A7C9P6Y4</accession>
<dbReference type="GO" id="GO:0050355">
    <property type="term" value="F:inorganic triphosphate phosphatase activity"/>
    <property type="evidence" value="ECO:0007669"/>
    <property type="project" value="InterPro"/>
</dbReference>
<dbReference type="PANTHER" id="PTHR39569:SF1">
    <property type="entry name" value="INORGANIC TRIPHOSPHATASE"/>
    <property type="match status" value="1"/>
</dbReference>
<comment type="caution">
    <text evidence="2">The sequence shown here is derived from an EMBL/GenBank/DDBJ whole genome shotgun (WGS) entry which is preliminary data.</text>
</comment>
<dbReference type="InterPro" id="IPR033469">
    <property type="entry name" value="CYTH-like_dom_sf"/>
</dbReference>
<sequence>MTVSNSVEIELKLALPPQQAEAFLKRMARRRSSPVQQDLITRYFDTPDFALSAQGVALRVRRAGRRWLQMLKTEGERRGGLSQRAEYEMAITRGTPDWKRFPAEALALVPDALRVHLVPVFETRFRRTAWLLKGRGGAQIEVALDVGEVRAGKWSQPICEIELELKAGQPDALFALAQGWAQQLDCVPLDVSKAERGVRLARGEGAAPVKSAPLTLDSAMSVEDGFAAIYQACLAQFQANLPGVLCPLMERLSIRLSPQAGEHPEGHKGANVMPNRLTTSSTCIRRGWRCGGYVRRCGCIAGYACCRTN</sequence>
<evidence type="ECO:0000259" key="1">
    <source>
        <dbReference type="PROSITE" id="PS51707"/>
    </source>
</evidence>
<reference evidence="2 3" key="1">
    <citation type="submission" date="2019-09" db="EMBL/GenBank/DDBJ databases">
        <title>H2 Metabolism Revealed by Metagenomic Analysis in Subglacial Sediment of East Antarctica.</title>
        <authorList>
            <person name="Yang Z."/>
            <person name="Zhang Y."/>
            <person name="Lv Y."/>
            <person name="Yan W."/>
            <person name="Xiao X."/>
            <person name="Sun B."/>
            <person name="Ma H."/>
        </authorList>
    </citation>
    <scope>NUCLEOTIDE SEQUENCE [LARGE SCALE GENOMIC DNA]</scope>
    <source>
        <strain evidence="2">Bin2_2</strain>
    </source>
</reference>
<organism evidence="2 3">
    <name type="scientific">Sulfuriferula multivorans</name>
    <dbReference type="NCBI Taxonomy" id="1559896"/>
    <lineage>
        <taxon>Bacteria</taxon>
        <taxon>Pseudomonadati</taxon>
        <taxon>Pseudomonadota</taxon>
        <taxon>Betaproteobacteria</taxon>
        <taxon>Nitrosomonadales</taxon>
        <taxon>Sulfuricellaceae</taxon>
        <taxon>Sulfuriferula</taxon>
    </lineage>
</organism>
<dbReference type="PANTHER" id="PTHR39569">
    <property type="entry name" value="INORGANIC TRIPHOSPHATASE"/>
    <property type="match status" value="1"/>
</dbReference>
<dbReference type="GO" id="GO:0046872">
    <property type="term" value="F:metal ion binding"/>
    <property type="evidence" value="ECO:0007669"/>
    <property type="project" value="TreeGrafter"/>
</dbReference>
<dbReference type="AlphaFoldDB" id="A0A7C9P6Y4"/>
<dbReference type="PROSITE" id="PS51707">
    <property type="entry name" value="CYTH"/>
    <property type="match status" value="1"/>
</dbReference>
<dbReference type="EMBL" id="JAAFGW010000053">
    <property type="protein sequence ID" value="NDP47747.1"/>
    <property type="molecule type" value="Genomic_DNA"/>
</dbReference>